<sequence length="272" mass="30889">MIDTHIHLDSKDFSNDLAQVLERAKINNIESFIIPAASFHTLKDAQSIANTHENIYYAVGIHPCHADEMYLDTTSKTLNNHVLESLQDSINSPKCKAIGECGLDFYHIEKDDTNAIDMQIQVFHTQIEWAIKYNLPLILHVRDSKDSYEASKEVAKILTHYIQRGDKIRGVFHCYNACEELLNFRESFYYGIGGIITFKNAHDLLSVTPKIPLSKIVLETDAPYLAPTPHRGKRNESSFLIHIAEKLSEVLNTTTNEIIRQTTSNAKMLFGI</sequence>
<dbReference type="Pfam" id="PF01026">
    <property type="entry name" value="TatD_DNase"/>
    <property type="match status" value="1"/>
</dbReference>
<protein>
    <submittedName>
        <fullName evidence="5">Hydrolase TatD</fullName>
    </submittedName>
</protein>
<dbReference type="SUPFAM" id="SSF51556">
    <property type="entry name" value="Metallo-dependent hydrolases"/>
    <property type="match status" value="1"/>
</dbReference>
<dbReference type="InterPro" id="IPR018228">
    <property type="entry name" value="DNase_TatD-rel_CS"/>
</dbReference>
<dbReference type="NCBIfam" id="TIGR00010">
    <property type="entry name" value="YchF/TatD family DNA exonuclease"/>
    <property type="match status" value="1"/>
</dbReference>
<keyword evidence="2 4" id="KW-0479">Metal-binding</keyword>
<dbReference type="PIRSF" id="PIRSF005902">
    <property type="entry name" value="DNase_TatD"/>
    <property type="match status" value="1"/>
</dbReference>
<evidence type="ECO:0000313" key="6">
    <source>
        <dbReference type="Proteomes" id="UP000188298"/>
    </source>
</evidence>
<evidence type="ECO:0000313" key="5">
    <source>
        <dbReference type="EMBL" id="AQQ60328.1"/>
    </source>
</evidence>
<feature type="binding site" evidence="4">
    <location>
        <position position="5"/>
    </location>
    <ligand>
        <name>a divalent metal cation</name>
        <dbReference type="ChEBI" id="CHEBI:60240"/>
        <label>1</label>
    </ligand>
</feature>
<dbReference type="KEGG" id="hbl:XJ32_09765"/>
<dbReference type="PANTHER" id="PTHR46124">
    <property type="entry name" value="D-AMINOACYL-TRNA DEACYLASE"/>
    <property type="match status" value="1"/>
</dbReference>
<comment type="similarity">
    <text evidence="1">Belongs to the metallo-dependent hydrolases superfamily. TatD-type hydrolase family.</text>
</comment>
<dbReference type="GO" id="GO:0005829">
    <property type="term" value="C:cytosol"/>
    <property type="evidence" value="ECO:0007669"/>
    <property type="project" value="TreeGrafter"/>
</dbReference>
<feature type="binding site" evidence="4">
    <location>
        <position position="100"/>
    </location>
    <ligand>
        <name>a divalent metal cation</name>
        <dbReference type="ChEBI" id="CHEBI:60240"/>
        <label>1</label>
    </ligand>
</feature>
<feature type="binding site" evidence="4">
    <location>
        <position position="173"/>
    </location>
    <ligand>
        <name>a divalent metal cation</name>
        <dbReference type="ChEBI" id="CHEBI:60240"/>
        <label>2</label>
    </ligand>
</feature>
<feature type="binding site" evidence="4">
    <location>
        <position position="221"/>
    </location>
    <ligand>
        <name>a divalent metal cation</name>
        <dbReference type="ChEBI" id="CHEBI:60240"/>
        <label>1</label>
    </ligand>
</feature>
<name>A0A1Q2LIR5_9HELI</name>
<dbReference type="RefSeq" id="WP_005218795.1">
    <property type="nucleotide sequence ID" value="NZ_CABKOK010000009.1"/>
</dbReference>
<evidence type="ECO:0000256" key="4">
    <source>
        <dbReference type="PIRSR" id="PIRSR005902-1"/>
    </source>
</evidence>
<dbReference type="CDD" id="cd01310">
    <property type="entry name" value="TatD_DNAse"/>
    <property type="match status" value="1"/>
</dbReference>
<dbReference type="Gene3D" id="3.20.20.140">
    <property type="entry name" value="Metal-dependent hydrolases"/>
    <property type="match status" value="1"/>
</dbReference>
<dbReference type="PROSITE" id="PS01137">
    <property type="entry name" value="TATD_1"/>
    <property type="match status" value="1"/>
</dbReference>
<dbReference type="InterPro" id="IPR032466">
    <property type="entry name" value="Metal_Hydrolase"/>
</dbReference>
<dbReference type="PANTHER" id="PTHR46124:SF2">
    <property type="entry name" value="D-AMINOACYL-TRNA DEACYLASE"/>
    <property type="match status" value="1"/>
</dbReference>
<evidence type="ECO:0000256" key="1">
    <source>
        <dbReference type="ARBA" id="ARBA00009275"/>
    </source>
</evidence>
<dbReference type="InterPro" id="IPR015991">
    <property type="entry name" value="TatD/YcfH-like"/>
</dbReference>
<keyword evidence="3 5" id="KW-0378">Hydrolase</keyword>
<proteinExistence type="inferred from homology"/>
<gene>
    <name evidence="5" type="ORF">XJ32_09765</name>
</gene>
<dbReference type="InterPro" id="IPR001130">
    <property type="entry name" value="TatD-like"/>
</dbReference>
<dbReference type="EMBL" id="CP019645">
    <property type="protein sequence ID" value="AQQ60328.1"/>
    <property type="molecule type" value="Genomic_DNA"/>
</dbReference>
<organism evidence="5 6">
    <name type="scientific">Helicobacter bilis</name>
    <dbReference type="NCBI Taxonomy" id="37372"/>
    <lineage>
        <taxon>Bacteria</taxon>
        <taxon>Pseudomonadati</taxon>
        <taxon>Campylobacterota</taxon>
        <taxon>Epsilonproteobacteria</taxon>
        <taxon>Campylobacterales</taxon>
        <taxon>Helicobacteraceae</taxon>
        <taxon>Helicobacter</taxon>
    </lineage>
</organism>
<evidence type="ECO:0000256" key="2">
    <source>
        <dbReference type="ARBA" id="ARBA00022723"/>
    </source>
</evidence>
<feature type="binding site" evidence="4">
    <location>
        <position position="140"/>
    </location>
    <ligand>
        <name>a divalent metal cation</name>
        <dbReference type="ChEBI" id="CHEBI:60240"/>
        <label>2</label>
    </ligand>
</feature>
<reference evidence="5 6" key="1">
    <citation type="submission" date="2017-02" db="EMBL/GenBank/DDBJ databases">
        <title>Whole genome sequencing of Helicobacter bilis strain AAQJH.</title>
        <authorList>
            <person name="Conlan S."/>
            <person name="Thomas P.J."/>
            <person name="Mullikin J."/>
            <person name="Palmore T.N."/>
            <person name="Frank K.M."/>
            <person name="Segre J.A."/>
        </authorList>
    </citation>
    <scope>NUCLEOTIDE SEQUENCE [LARGE SCALE GENOMIC DNA]</scope>
    <source>
        <strain evidence="5 6">AAQJH</strain>
    </source>
</reference>
<dbReference type="FunFam" id="3.20.20.140:FF:000005">
    <property type="entry name" value="TatD family hydrolase"/>
    <property type="match status" value="1"/>
</dbReference>
<dbReference type="Proteomes" id="UP000188298">
    <property type="component" value="Chromosome"/>
</dbReference>
<dbReference type="AlphaFoldDB" id="A0A1Q2LIR5"/>
<accession>A0A1Q2LIR5</accession>
<dbReference type="GO" id="GO:0004536">
    <property type="term" value="F:DNA nuclease activity"/>
    <property type="evidence" value="ECO:0007669"/>
    <property type="project" value="InterPro"/>
</dbReference>
<dbReference type="GO" id="GO:0046872">
    <property type="term" value="F:metal ion binding"/>
    <property type="evidence" value="ECO:0007669"/>
    <property type="project" value="UniProtKB-KW"/>
</dbReference>
<evidence type="ECO:0000256" key="3">
    <source>
        <dbReference type="ARBA" id="ARBA00022801"/>
    </source>
</evidence>
<dbReference type="GO" id="GO:0016788">
    <property type="term" value="F:hydrolase activity, acting on ester bonds"/>
    <property type="evidence" value="ECO:0007669"/>
    <property type="project" value="InterPro"/>
</dbReference>
<feature type="binding site" evidence="4">
    <location>
        <position position="7"/>
    </location>
    <ligand>
        <name>a divalent metal cation</name>
        <dbReference type="ChEBI" id="CHEBI:60240"/>
        <label>1</label>
    </ligand>
</feature>